<proteinExistence type="predicted"/>
<dbReference type="AlphaFoldDB" id="A0A5E4GJN1"/>
<feature type="non-terminal residue" evidence="1">
    <location>
        <position position="1"/>
    </location>
</feature>
<dbReference type="Proteomes" id="UP000327085">
    <property type="component" value="Unassembled WGS sequence"/>
</dbReference>
<protein>
    <submittedName>
        <fullName evidence="1">Uncharacterized protein</fullName>
    </submittedName>
</protein>
<accession>A0A5E4GJN1</accession>
<name>A0A5E4GJN1_PRUDU</name>
<gene>
    <name evidence="1" type="ORF">ALMOND_2B007831</name>
</gene>
<sequence>QWSAYLLSWMEPESGFYADPVVVNFGFSVSLSRNGYCIQPLLFYMPGKSWAFRGKYTRRQFVLTRSP</sequence>
<dbReference type="InParanoid" id="A0A5E4GJN1"/>
<evidence type="ECO:0000313" key="2">
    <source>
        <dbReference type="Proteomes" id="UP000327085"/>
    </source>
</evidence>
<dbReference type="Gramene" id="VVA40004">
    <property type="protein sequence ID" value="VVA40004"/>
    <property type="gene ID" value="Prudul26B007831"/>
</dbReference>
<evidence type="ECO:0000313" key="1">
    <source>
        <dbReference type="EMBL" id="VVA40004.1"/>
    </source>
</evidence>
<reference evidence="2" key="1">
    <citation type="journal article" date="2020" name="Plant J.">
        <title>Transposons played a major role in the diversification between the closely related almond and peach genomes: results from the almond genome sequence.</title>
        <authorList>
            <person name="Alioto T."/>
            <person name="Alexiou K.G."/>
            <person name="Bardil A."/>
            <person name="Barteri F."/>
            <person name="Castanera R."/>
            <person name="Cruz F."/>
            <person name="Dhingra A."/>
            <person name="Duval H."/>
            <person name="Fernandez I Marti A."/>
            <person name="Frias L."/>
            <person name="Galan B."/>
            <person name="Garcia J.L."/>
            <person name="Howad W."/>
            <person name="Gomez-Garrido J."/>
            <person name="Gut M."/>
            <person name="Julca I."/>
            <person name="Morata J."/>
            <person name="Puigdomenech P."/>
            <person name="Ribeca P."/>
            <person name="Rubio Cabetas M.J."/>
            <person name="Vlasova A."/>
            <person name="Wirthensohn M."/>
            <person name="Garcia-Mas J."/>
            <person name="Gabaldon T."/>
            <person name="Casacuberta J.M."/>
            <person name="Arus P."/>
        </authorList>
    </citation>
    <scope>NUCLEOTIDE SEQUENCE [LARGE SCALE GENOMIC DNA]</scope>
    <source>
        <strain evidence="2">cv. Texas</strain>
    </source>
</reference>
<organism evidence="1 2">
    <name type="scientific">Prunus dulcis</name>
    <name type="common">Almond</name>
    <name type="synonym">Amygdalus dulcis</name>
    <dbReference type="NCBI Taxonomy" id="3755"/>
    <lineage>
        <taxon>Eukaryota</taxon>
        <taxon>Viridiplantae</taxon>
        <taxon>Streptophyta</taxon>
        <taxon>Embryophyta</taxon>
        <taxon>Tracheophyta</taxon>
        <taxon>Spermatophyta</taxon>
        <taxon>Magnoliopsida</taxon>
        <taxon>eudicotyledons</taxon>
        <taxon>Gunneridae</taxon>
        <taxon>Pentapetalae</taxon>
        <taxon>rosids</taxon>
        <taxon>fabids</taxon>
        <taxon>Rosales</taxon>
        <taxon>Rosaceae</taxon>
        <taxon>Amygdaloideae</taxon>
        <taxon>Amygdaleae</taxon>
        <taxon>Prunus</taxon>
    </lineage>
</organism>
<dbReference type="EMBL" id="CABIKO010000892">
    <property type="protein sequence ID" value="VVA40004.1"/>
    <property type="molecule type" value="Genomic_DNA"/>
</dbReference>